<protein>
    <submittedName>
        <fullName evidence="2">Uncharacterized protein</fullName>
    </submittedName>
</protein>
<evidence type="ECO:0000313" key="3">
    <source>
        <dbReference type="Proteomes" id="UP000291343"/>
    </source>
</evidence>
<feature type="region of interest" description="Disordered" evidence="1">
    <location>
        <begin position="58"/>
        <end position="84"/>
    </location>
</feature>
<feature type="region of interest" description="Disordered" evidence="1">
    <location>
        <begin position="375"/>
        <end position="402"/>
    </location>
</feature>
<keyword evidence="3" id="KW-1185">Reference proteome</keyword>
<dbReference type="AlphaFoldDB" id="A0A482X7M4"/>
<feature type="compositionally biased region" description="Polar residues" evidence="1">
    <location>
        <begin position="336"/>
        <end position="358"/>
    </location>
</feature>
<feature type="compositionally biased region" description="Low complexity" evidence="1">
    <location>
        <begin position="284"/>
        <end position="296"/>
    </location>
</feature>
<name>A0A482X7M4_LAOST</name>
<sequence length="402" mass="43140">ACGEQGNGEQLLEGAGGSYAARALLPPPVPRASALRSASPSRLACRLSSRRLVVCRGESAQAEEREDDVHEGAARRSGGVVCQDPLPRHIHAGGGRAQNQPARVQSTGMVQEQTSKMQVAATAATAAAAATAAKQREQLIVSGRQHSLVPGQARSCRPLKVIEGNHCQVTYRDEDRNQYGHKAFYAEQDMFVASGSNTEPTSYTRWQLPGGSQRASLVVQRILLGRRVTTPPGADLLDPLLPGGPRLLSGAHQLTPGDQRRQPQLPPPLLVRAQHEPRKQDGKSSAPSSVTNASSNFTPGGPSLLSNNLRAFAGRRVDARMRQHFAFARVQSDLKTNGTSPKVQSRSCAPPFNSSIPTSRKREFITAGTEQVMNISERGGRQRAFSPRGKPSYGPHAKSARN</sequence>
<dbReference type="EMBL" id="QKKF02016474">
    <property type="protein sequence ID" value="RZF41713.1"/>
    <property type="molecule type" value="Genomic_DNA"/>
</dbReference>
<comment type="caution">
    <text evidence="2">The sequence shown here is derived from an EMBL/GenBank/DDBJ whole genome shotgun (WGS) entry which is preliminary data.</text>
</comment>
<dbReference type="InParanoid" id="A0A482X7M4"/>
<evidence type="ECO:0000256" key="1">
    <source>
        <dbReference type="SAM" id="MobiDB-lite"/>
    </source>
</evidence>
<feature type="region of interest" description="Disordered" evidence="1">
    <location>
        <begin position="247"/>
        <end position="266"/>
    </location>
</feature>
<accession>A0A482X7M4</accession>
<gene>
    <name evidence="2" type="ORF">LSTR_LSTR012926</name>
</gene>
<feature type="region of interest" description="Disordered" evidence="1">
    <location>
        <begin position="274"/>
        <end position="304"/>
    </location>
</feature>
<organism evidence="2 3">
    <name type="scientific">Laodelphax striatellus</name>
    <name type="common">Small brown planthopper</name>
    <name type="synonym">Delphax striatella</name>
    <dbReference type="NCBI Taxonomy" id="195883"/>
    <lineage>
        <taxon>Eukaryota</taxon>
        <taxon>Metazoa</taxon>
        <taxon>Ecdysozoa</taxon>
        <taxon>Arthropoda</taxon>
        <taxon>Hexapoda</taxon>
        <taxon>Insecta</taxon>
        <taxon>Pterygota</taxon>
        <taxon>Neoptera</taxon>
        <taxon>Paraneoptera</taxon>
        <taxon>Hemiptera</taxon>
        <taxon>Auchenorrhyncha</taxon>
        <taxon>Fulgoroidea</taxon>
        <taxon>Delphacidae</taxon>
        <taxon>Criomorphinae</taxon>
        <taxon>Laodelphax</taxon>
    </lineage>
</organism>
<reference evidence="2 3" key="1">
    <citation type="journal article" date="2017" name="Gigascience">
        <title>Genome sequence of the small brown planthopper, Laodelphax striatellus.</title>
        <authorList>
            <person name="Zhu J."/>
            <person name="Jiang F."/>
            <person name="Wang X."/>
            <person name="Yang P."/>
            <person name="Bao Y."/>
            <person name="Zhao W."/>
            <person name="Wang W."/>
            <person name="Lu H."/>
            <person name="Wang Q."/>
            <person name="Cui N."/>
            <person name="Li J."/>
            <person name="Chen X."/>
            <person name="Luo L."/>
            <person name="Yu J."/>
            <person name="Kang L."/>
            <person name="Cui F."/>
        </authorList>
    </citation>
    <scope>NUCLEOTIDE SEQUENCE [LARGE SCALE GENOMIC DNA]</scope>
    <source>
        <strain evidence="2">Lst14</strain>
    </source>
</reference>
<proteinExistence type="predicted"/>
<dbReference type="Proteomes" id="UP000291343">
    <property type="component" value="Unassembled WGS sequence"/>
</dbReference>
<feature type="non-terminal residue" evidence="2">
    <location>
        <position position="1"/>
    </location>
</feature>
<feature type="region of interest" description="Disordered" evidence="1">
    <location>
        <begin position="336"/>
        <end position="359"/>
    </location>
</feature>
<evidence type="ECO:0000313" key="2">
    <source>
        <dbReference type="EMBL" id="RZF41713.1"/>
    </source>
</evidence>